<feature type="compositionally biased region" description="Polar residues" evidence="1">
    <location>
        <begin position="253"/>
        <end position="265"/>
    </location>
</feature>
<dbReference type="Proteomes" id="UP000799440">
    <property type="component" value="Unassembled WGS sequence"/>
</dbReference>
<protein>
    <submittedName>
        <fullName evidence="2">Uncharacterized protein</fullName>
    </submittedName>
</protein>
<dbReference type="EMBL" id="MU006591">
    <property type="protein sequence ID" value="KAF2744062.1"/>
    <property type="molecule type" value="Genomic_DNA"/>
</dbReference>
<dbReference type="AlphaFoldDB" id="A0A6A6V0K0"/>
<feature type="region of interest" description="Disordered" evidence="1">
    <location>
        <begin position="207"/>
        <end position="231"/>
    </location>
</feature>
<reference evidence="2" key="1">
    <citation type="journal article" date="2020" name="Stud. Mycol.">
        <title>101 Dothideomycetes genomes: a test case for predicting lifestyles and emergence of pathogens.</title>
        <authorList>
            <person name="Haridas S."/>
            <person name="Albert R."/>
            <person name="Binder M."/>
            <person name="Bloem J."/>
            <person name="Labutti K."/>
            <person name="Salamov A."/>
            <person name="Andreopoulos B."/>
            <person name="Baker S."/>
            <person name="Barry K."/>
            <person name="Bills G."/>
            <person name="Bluhm B."/>
            <person name="Cannon C."/>
            <person name="Castanera R."/>
            <person name="Culley D."/>
            <person name="Daum C."/>
            <person name="Ezra D."/>
            <person name="Gonzalez J."/>
            <person name="Henrissat B."/>
            <person name="Kuo A."/>
            <person name="Liang C."/>
            <person name="Lipzen A."/>
            <person name="Lutzoni F."/>
            <person name="Magnuson J."/>
            <person name="Mondo S."/>
            <person name="Nolan M."/>
            <person name="Ohm R."/>
            <person name="Pangilinan J."/>
            <person name="Park H.-J."/>
            <person name="Ramirez L."/>
            <person name="Alfaro M."/>
            <person name="Sun H."/>
            <person name="Tritt A."/>
            <person name="Yoshinaga Y."/>
            <person name="Zwiers L.-H."/>
            <person name="Turgeon B."/>
            <person name="Goodwin S."/>
            <person name="Spatafora J."/>
            <person name="Crous P."/>
            <person name="Grigoriev I."/>
        </authorList>
    </citation>
    <scope>NUCLEOTIDE SEQUENCE</scope>
    <source>
        <strain evidence="2">CBS 119925</strain>
    </source>
</reference>
<dbReference type="OrthoDB" id="3712212at2759"/>
<evidence type="ECO:0000313" key="2">
    <source>
        <dbReference type="EMBL" id="KAF2744062.1"/>
    </source>
</evidence>
<keyword evidence="3" id="KW-1185">Reference proteome</keyword>
<gene>
    <name evidence="2" type="ORF">M011DRAFT_521194</name>
</gene>
<accession>A0A6A6V0K0</accession>
<evidence type="ECO:0000313" key="3">
    <source>
        <dbReference type="Proteomes" id="UP000799440"/>
    </source>
</evidence>
<evidence type="ECO:0000256" key="1">
    <source>
        <dbReference type="SAM" id="MobiDB-lite"/>
    </source>
</evidence>
<proteinExistence type="predicted"/>
<name>A0A6A6V0K0_9PLEO</name>
<sequence>MGPFDGLFNPTPVPPKVSRDTIDHAPSVMACRFGWSLGADSAVTYDLDTPLLSLEDVRPRGHISTPSASNRFVNCRGRLYHQLNCSHRIRTDIVEDCGSNCLEPYDGRVDAPFCCHECMEMQAKAIWDERQARHNALYPPRDQMTNEQHERWVDEHRQLRATFINDRNTYEAQVRANTRPSNVCSVLEVEPEEMIVAMDLDNLSLVRDMPGSSGGAETTSPADRRSLPTDASEQLHWHLSSLALGGGQCGVEYSQQQPSHMSSTAVAAGAEDLWKRKNNNG</sequence>
<feature type="region of interest" description="Disordered" evidence="1">
    <location>
        <begin position="253"/>
        <end position="281"/>
    </location>
</feature>
<organism evidence="2 3">
    <name type="scientific">Sporormia fimetaria CBS 119925</name>
    <dbReference type="NCBI Taxonomy" id="1340428"/>
    <lineage>
        <taxon>Eukaryota</taxon>
        <taxon>Fungi</taxon>
        <taxon>Dikarya</taxon>
        <taxon>Ascomycota</taxon>
        <taxon>Pezizomycotina</taxon>
        <taxon>Dothideomycetes</taxon>
        <taxon>Pleosporomycetidae</taxon>
        <taxon>Pleosporales</taxon>
        <taxon>Sporormiaceae</taxon>
        <taxon>Sporormia</taxon>
    </lineage>
</organism>